<evidence type="ECO:0000313" key="3">
    <source>
        <dbReference type="Proteomes" id="UP000266723"/>
    </source>
</evidence>
<organism evidence="2 3">
    <name type="scientific">Brassica cretica</name>
    <name type="common">Mustard</name>
    <dbReference type="NCBI Taxonomy" id="69181"/>
    <lineage>
        <taxon>Eukaryota</taxon>
        <taxon>Viridiplantae</taxon>
        <taxon>Streptophyta</taxon>
        <taxon>Embryophyta</taxon>
        <taxon>Tracheophyta</taxon>
        <taxon>Spermatophyta</taxon>
        <taxon>Magnoliopsida</taxon>
        <taxon>eudicotyledons</taxon>
        <taxon>Gunneridae</taxon>
        <taxon>Pentapetalae</taxon>
        <taxon>rosids</taxon>
        <taxon>malvids</taxon>
        <taxon>Brassicales</taxon>
        <taxon>Brassicaceae</taxon>
        <taxon>Brassiceae</taxon>
        <taxon>Brassica</taxon>
    </lineage>
</organism>
<keyword evidence="1" id="KW-0472">Membrane</keyword>
<keyword evidence="1" id="KW-0812">Transmembrane</keyword>
<evidence type="ECO:0000256" key="1">
    <source>
        <dbReference type="SAM" id="Phobius"/>
    </source>
</evidence>
<name>A0ABQ7A8H9_BRACR</name>
<gene>
    <name evidence="2" type="ORF">DY000_02058403</name>
</gene>
<dbReference type="Proteomes" id="UP000266723">
    <property type="component" value="Unassembled WGS sequence"/>
</dbReference>
<accession>A0ABQ7A8H9</accession>
<feature type="transmembrane region" description="Helical" evidence="1">
    <location>
        <begin position="29"/>
        <end position="50"/>
    </location>
</feature>
<keyword evidence="1" id="KW-1133">Transmembrane helix</keyword>
<reference evidence="2 3" key="1">
    <citation type="journal article" date="2020" name="BMC Genomics">
        <title>Intraspecific diversification of the crop wild relative Brassica cretica Lam. using demographic model selection.</title>
        <authorList>
            <person name="Kioukis A."/>
            <person name="Michalopoulou V.A."/>
            <person name="Briers L."/>
            <person name="Pirintsos S."/>
            <person name="Studholme D.J."/>
            <person name="Pavlidis P."/>
            <person name="Sarris P.F."/>
        </authorList>
    </citation>
    <scope>NUCLEOTIDE SEQUENCE [LARGE SCALE GENOMIC DNA]</scope>
    <source>
        <strain evidence="3">cv. PFS-1207/04</strain>
    </source>
</reference>
<evidence type="ECO:0008006" key="4">
    <source>
        <dbReference type="Google" id="ProtNLM"/>
    </source>
</evidence>
<comment type="caution">
    <text evidence="2">The sequence shown here is derived from an EMBL/GenBank/DDBJ whole genome shotgun (WGS) entry which is preliminary data.</text>
</comment>
<evidence type="ECO:0000313" key="2">
    <source>
        <dbReference type="EMBL" id="KAF3493993.1"/>
    </source>
</evidence>
<sequence length="73" mass="8228">MEIVKSNNGGLSLSAGEEFNGMIKGVSKFFMMVVFLGTIMLWIMMPTLTYRNKWLPYMRLKFGASTYFGSSGL</sequence>
<dbReference type="EMBL" id="QGKV02002055">
    <property type="protein sequence ID" value="KAF3493993.1"/>
    <property type="molecule type" value="Genomic_DNA"/>
</dbReference>
<keyword evidence="3" id="KW-1185">Reference proteome</keyword>
<protein>
    <recommendedName>
        <fullName evidence="4">Vesicle transport protein</fullName>
    </recommendedName>
</protein>
<proteinExistence type="predicted"/>